<evidence type="ECO:0000313" key="1">
    <source>
        <dbReference type="EMBL" id="EFH09184.1"/>
    </source>
</evidence>
<dbReference type="GO" id="GO:0022857">
    <property type="term" value="F:transmembrane transporter activity"/>
    <property type="evidence" value="ECO:0007669"/>
    <property type="project" value="TreeGrafter"/>
</dbReference>
<reference evidence="1 2" key="1">
    <citation type="submission" date="2010-04" db="EMBL/GenBank/DDBJ databases">
        <authorList>
            <person name="Qin X."/>
            <person name="Bachman B."/>
            <person name="Battles P."/>
            <person name="Bell A."/>
            <person name="Bess C."/>
            <person name="Bickham C."/>
            <person name="Chaboub L."/>
            <person name="Chen D."/>
            <person name="Coyle M."/>
            <person name="Deiros D.R."/>
            <person name="Dinh H."/>
            <person name="Forbes L."/>
            <person name="Fowler G."/>
            <person name="Francisco L."/>
            <person name="Fu Q."/>
            <person name="Gubbala S."/>
            <person name="Hale W."/>
            <person name="Han Y."/>
            <person name="Hemphill L."/>
            <person name="Highlander S.K."/>
            <person name="Hirani K."/>
            <person name="Hogues M."/>
            <person name="Jackson L."/>
            <person name="Jakkamsetti A."/>
            <person name="Javaid M."/>
            <person name="Jiang H."/>
            <person name="Korchina V."/>
            <person name="Kovar C."/>
            <person name="Lara F."/>
            <person name="Lee S."/>
            <person name="Mata R."/>
            <person name="Mathew T."/>
            <person name="Moen C."/>
            <person name="Morales K."/>
            <person name="Munidasa M."/>
            <person name="Nazareth L."/>
            <person name="Ngo R."/>
            <person name="Nguyen L."/>
            <person name="Okwuonu G."/>
            <person name="Ongeri F."/>
            <person name="Patil S."/>
            <person name="Petrosino J."/>
            <person name="Pham C."/>
            <person name="Pham P."/>
            <person name="Pu L.-L."/>
            <person name="Puazo M."/>
            <person name="Raj R."/>
            <person name="Reid J."/>
            <person name="Rouhana J."/>
            <person name="Saada N."/>
            <person name="Shang Y."/>
            <person name="Simmons D."/>
            <person name="Thornton R."/>
            <person name="Warren J."/>
            <person name="Weissenberger G."/>
            <person name="Zhang J."/>
            <person name="Zhang L."/>
            <person name="Zhou C."/>
            <person name="Zhu D."/>
            <person name="Muzny D."/>
            <person name="Worley K."/>
            <person name="Gibbs R."/>
        </authorList>
    </citation>
    <scope>NUCLEOTIDE SEQUENCE [LARGE SCALE GENOMIC DNA]</scope>
    <source>
        <strain evidence="1 2">ATCC 49957</strain>
    </source>
</reference>
<proteinExistence type="predicted"/>
<gene>
    <name evidence="1" type="ORF">HMPREF0731_4596</name>
</gene>
<dbReference type="Proteomes" id="UP000005324">
    <property type="component" value="Unassembled WGS sequence"/>
</dbReference>
<dbReference type="GO" id="GO:0005886">
    <property type="term" value="C:plasma membrane"/>
    <property type="evidence" value="ECO:0007669"/>
    <property type="project" value="TreeGrafter"/>
</dbReference>
<dbReference type="SUPFAM" id="SSF52540">
    <property type="entry name" value="P-loop containing nucleoside triphosphate hydrolases"/>
    <property type="match status" value="1"/>
</dbReference>
<dbReference type="InterPro" id="IPR027417">
    <property type="entry name" value="P-loop_NTPase"/>
</dbReference>
<dbReference type="InterPro" id="IPR015854">
    <property type="entry name" value="ABC_transpr_LolD-like"/>
</dbReference>
<dbReference type="AlphaFoldDB" id="D5RU34"/>
<name>D5RU34_9PROT</name>
<dbReference type="Gene3D" id="3.40.50.300">
    <property type="entry name" value="P-loop containing nucleotide triphosphate hydrolases"/>
    <property type="match status" value="1"/>
</dbReference>
<comment type="caution">
    <text evidence="1">The sequence shown here is derived from an EMBL/GenBank/DDBJ whole genome shotgun (WGS) entry which is preliminary data.</text>
</comment>
<accession>D5RU34</accession>
<keyword evidence="2" id="KW-1185">Reference proteome</keyword>
<dbReference type="EMBL" id="ADVL01000913">
    <property type="protein sequence ID" value="EFH09184.1"/>
    <property type="molecule type" value="Genomic_DNA"/>
</dbReference>
<feature type="non-terminal residue" evidence="1">
    <location>
        <position position="1"/>
    </location>
</feature>
<sequence length="72" mass="7359">LSGGEALRLALARALADPAATLVLADEPTAHLDAATAASLTETLLALCQGRTLLLATHDPALAARMDRVITL</sequence>
<dbReference type="PANTHER" id="PTHR24220">
    <property type="entry name" value="IMPORT ATP-BINDING PROTEIN"/>
    <property type="match status" value="1"/>
</dbReference>
<dbReference type="HOGENOM" id="CLU_2710929_0_0_5"/>
<organism evidence="1 2">
    <name type="scientific">Pseudoroseomonas cervicalis ATCC 49957</name>
    <dbReference type="NCBI Taxonomy" id="525371"/>
    <lineage>
        <taxon>Bacteria</taxon>
        <taxon>Pseudomonadati</taxon>
        <taxon>Pseudomonadota</taxon>
        <taxon>Alphaproteobacteria</taxon>
        <taxon>Acetobacterales</taxon>
        <taxon>Roseomonadaceae</taxon>
        <taxon>Roseomonas</taxon>
    </lineage>
</organism>
<protein>
    <recommendedName>
        <fullName evidence="3">ABC transporter domain-containing protein</fullName>
    </recommendedName>
</protein>
<evidence type="ECO:0000313" key="2">
    <source>
        <dbReference type="Proteomes" id="UP000005324"/>
    </source>
</evidence>
<evidence type="ECO:0008006" key="3">
    <source>
        <dbReference type="Google" id="ProtNLM"/>
    </source>
</evidence>